<accession>A0AAN6X774</accession>
<reference evidence="1" key="2">
    <citation type="submission" date="2023-05" db="EMBL/GenBank/DDBJ databases">
        <authorList>
            <consortium name="Lawrence Berkeley National Laboratory"/>
            <person name="Steindorff A."/>
            <person name="Hensen N."/>
            <person name="Bonometti L."/>
            <person name="Westerberg I."/>
            <person name="Brannstrom I.O."/>
            <person name="Guillou S."/>
            <person name="Cros-Aarteil S."/>
            <person name="Calhoun S."/>
            <person name="Haridas S."/>
            <person name="Kuo A."/>
            <person name="Mondo S."/>
            <person name="Pangilinan J."/>
            <person name="Riley R."/>
            <person name="Labutti K."/>
            <person name="Andreopoulos B."/>
            <person name="Lipzen A."/>
            <person name="Chen C."/>
            <person name="Yanf M."/>
            <person name="Daum C."/>
            <person name="Ng V."/>
            <person name="Clum A."/>
            <person name="Ohm R."/>
            <person name="Martin F."/>
            <person name="Silar P."/>
            <person name="Natvig D."/>
            <person name="Lalanne C."/>
            <person name="Gautier V."/>
            <person name="Ament-Velasquez S.L."/>
            <person name="Kruys A."/>
            <person name="Hutchinson M.I."/>
            <person name="Powell A.J."/>
            <person name="Barry K."/>
            <person name="Miller A.N."/>
            <person name="Grigoriev I.V."/>
            <person name="Debuchy R."/>
            <person name="Gladieux P."/>
            <person name="Thoren M.H."/>
            <person name="Johannesson H."/>
        </authorList>
    </citation>
    <scope>NUCLEOTIDE SEQUENCE</scope>
    <source>
        <strain evidence="1">CBS 315.58</strain>
    </source>
</reference>
<dbReference type="PANTHER" id="PTHR40619">
    <property type="entry name" value="FUNGAL STAND N-TERMINAL GOODBYE DOMAIN-CONTAINING PROTEIN"/>
    <property type="match status" value="1"/>
</dbReference>
<comment type="caution">
    <text evidence="1">The sequence shown here is derived from an EMBL/GenBank/DDBJ whole genome shotgun (WGS) entry which is preliminary data.</text>
</comment>
<dbReference type="PANTHER" id="PTHR40619:SF3">
    <property type="entry name" value="FUNGAL STAND N-TERMINAL GOODBYE DOMAIN-CONTAINING PROTEIN"/>
    <property type="match status" value="1"/>
</dbReference>
<protein>
    <submittedName>
        <fullName evidence="1">Uncharacterized protein</fullName>
    </submittedName>
</protein>
<evidence type="ECO:0000313" key="1">
    <source>
        <dbReference type="EMBL" id="KAK4194936.1"/>
    </source>
</evidence>
<sequence length="509" mass="57671">MPPSNTLTFRKNLLSNPAAEFVEQTAGVEALVQLQVSKTEAEQLDATVEFVPELDRSRLYYRLILHIVGQISEGPQGKPQSKARCCKSFVRKCYQKVDSNRGIVEGFLKMIPSDAYGALISGGFAIVLAPLQTDDANVNDFVPPVNTKIADALREFQDQAGRFQHEVDMCSDESLAVMRRDVAYLRNDTDQKIDKVLEFIQRLAATQAPLTPLELYNSLYNMFRVHEPKLIPPAVPLRDARKQNKKVAKHWDRDFEEFGRKALCDIKECLDQLEQLSFDDKGTSQRILVSAQITSWLTKEKSSMLLIDQETPHWDLANPISFTSALLAITLRSTNRFPVLTFFCMHRNNQSTKENLSGPIALVQSLNGQLFDFICKHRSKVNLAEVEDHDDFSASHRSHKKGLTLFSRLLSLLPEEDTVYIIIDTFSYLTGSDKKINGALERLRDMMKMHKHLLIMVLITDPLVGSSVYKMARMSLHLRDLVSGQDAVDFNAEKRKIKEMCNKDSSGTE</sequence>
<proteinExistence type="predicted"/>
<evidence type="ECO:0000313" key="2">
    <source>
        <dbReference type="Proteomes" id="UP001303160"/>
    </source>
</evidence>
<dbReference type="AlphaFoldDB" id="A0AAN6X774"/>
<name>A0AAN6X774_9PEZI</name>
<dbReference type="EMBL" id="MU864032">
    <property type="protein sequence ID" value="KAK4194936.1"/>
    <property type="molecule type" value="Genomic_DNA"/>
</dbReference>
<gene>
    <name evidence="1" type="ORF">QBC40DRAFT_301637</name>
</gene>
<organism evidence="1 2">
    <name type="scientific">Triangularia verruculosa</name>
    <dbReference type="NCBI Taxonomy" id="2587418"/>
    <lineage>
        <taxon>Eukaryota</taxon>
        <taxon>Fungi</taxon>
        <taxon>Dikarya</taxon>
        <taxon>Ascomycota</taxon>
        <taxon>Pezizomycotina</taxon>
        <taxon>Sordariomycetes</taxon>
        <taxon>Sordariomycetidae</taxon>
        <taxon>Sordariales</taxon>
        <taxon>Podosporaceae</taxon>
        <taxon>Triangularia</taxon>
    </lineage>
</organism>
<keyword evidence="2" id="KW-1185">Reference proteome</keyword>
<reference evidence="1" key="1">
    <citation type="journal article" date="2023" name="Mol. Phylogenet. Evol.">
        <title>Genome-scale phylogeny and comparative genomics of the fungal order Sordariales.</title>
        <authorList>
            <person name="Hensen N."/>
            <person name="Bonometti L."/>
            <person name="Westerberg I."/>
            <person name="Brannstrom I.O."/>
            <person name="Guillou S."/>
            <person name="Cros-Aarteil S."/>
            <person name="Calhoun S."/>
            <person name="Haridas S."/>
            <person name="Kuo A."/>
            <person name="Mondo S."/>
            <person name="Pangilinan J."/>
            <person name="Riley R."/>
            <person name="LaButti K."/>
            <person name="Andreopoulos B."/>
            <person name="Lipzen A."/>
            <person name="Chen C."/>
            <person name="Yan M."/>
            <person name="Daum C."/>
            <person name="Ng V."/>
            <person name="Clum A."/>
            <person name="Steindorff A."/>
            <person name="Ohm R.A."/>
            <person name="Martin F."/>
            <person name="Silar P."/>
            <person name="Natvig D.O."/>
            <person name="Lalanne C."/>
            <person name="Gautier V."/>
            <person name="Ament-Velasquez S.L."/>
            <person name="Kruys A."/>
            <person name="Hutchinson M.I."/>
            <person name="Powell A.J."/>
            <person name="Barry K."/>
            <person name="Miller A.N."/>
            <person name="Grigoriev I.V."/>
            <person name="Debuchy R."/>
            <person name="Gladieux P."/>
            <person name="Hiltunen Thoren M."/>
            <person name="Johannesson H."/>
        </authorList>
    </citation>
    <scope>NUCLEOTIDE SEQUENCE</scope>
    <source>
        <strain evidence="1">CBS 315.58</strain>
    </source>
</reference>
<dbReference type="Proteomes" id="UP001303160">
    <property type="component" value="Unassembled WGS sequence"/>
</dbReference>